<feature type="non-terminal residue" evidence="2">
    <location>
        <position position="1"/>
    </location>
</feature>
<dbReference type="EMBL" id="SZNT01000676">
    <property type="protein sequence ID" value="TKH03728.1"/>
    <property type="molecule type" value="Genomic_DNA"/>
</dbReference>
<dbReference type="Proteomes" id="UP000309170">
    <property type="component" value="Unassembled WGS sequence"/>
</dbReference>
<gene>
    <name evidence="2" type="ORF">FC678_25000</name>
</gene>
<proteinExistence type="predicted"/>
<keyword evidence="1" id="KW-0472">Membrane</keyword>
<dbReference type="InterPro" id="IPR004995">
    <property type="entry name" value="Spore_Ger"/>
</dbReference>
<dbReference type="GO" id="GO:0009847">
    <property type="term" value="P:spore germination"/>
    <property type="evidence" value="ECO:0007669"/>
    <property type="project" value="InterPro"/>
</dbReference>
<sequence>DDLTVRKLKFGLMKSLTVNLIYLKGMVNKDSIQEYIIAPLLGLSKDITIRANIIDDVAENVIRTAEVNVKDNFEDLTDAIIKGNAIILFEGFNRGIIADVAQVKERGLEQAISERSPRGGT</sequence>
<evidence type="ECO:0000313" key="3">
    <source>
        <dbReference type="Proteomes" id="UP000309170"/>
    </source>
</evidence>
<evidence type="ECO:0000313" key="2">
    <source>
        <dbReference type="EMBL" id="TKH03728.1"/>
    </source>
</evidence>
<accession>A0A9X8ZCJ9</accession>
<reference evidence="2 3" key="1">
    <citation type="journal article" date="2019" name="Environ. Microbiol.">
        <title>An active ?-lactamase is a part of an orchestrated cell wall stress resistance network of Bacillus subtilis and related rhizosphere species.</title>
        <authorList>
            <person name="Bucher T."/>
            <person name="Keren-Paz A."/>
            <person name="Hausser J."/>
            <person name="Olender T."/>
            <person name="Cytryn E."/>
            <person name="Kolodkin-Gal I."/>
        </authorList>
    </citation>
    <scope>NUCLEOTIDE SEQUENCE [LARGE SCALE GENOMIC DNA]</scope>
    <source>
        <strain evidence="2 3">I4</strain>
    </source>
</reference>
<dbReference type="AlphaFoldDB" id="A0A9X8ZCJ9"/>
<dbReference type="Pfam" id="PF03323">
    <property type="entry name" value="GerA"/>
    <property type="match status" value="1"/>
</dbReference>
<dbReference type="GO" id="GO:0016020">
    <property type="term" value="C:membrane"/>
    <property type="evidence" value="ECO:0007669"/>
    <property type="project" value="InterPro"/>
</dbReference>
<organism evidence="2 3">
    <name type="scientific">Peribacillus simplex</name>
    <dbReference type="NCBI Taxonomy" id="1478"/>
    <lineage>
        <taxon>Bacteria</taxon>
        <taxon>Bacillati</taxon>
        <taxon>Bacillota</taxon>
        <taxon>Bacilli</taxon>
        <taxon>Bacillales</taxon>
        <taxon>Bacillaceae</taxon>
        <taxon>Peribacillus</taxon>
    </lineage>
</organism>
<comment type="caution">
    <text evidence="2">The sequence shown here is derived from an EMBL/GenBank/DDBJ whole genome shotgun (WGS) entry which is preliminary data.</text>
</comment>
<evidence type="ECO:0000256" key="1">
    <source>
        <dbReference type="ARBA" id="ARBA00023136"/>
    </source>
</evidence>
<protein>
    <submittedName>
        <fullName evidence="2">Spore germination protein</fullName>
    </submittedName>
</protein>
<name>A0A9X8ZCJ9_9BACI</name>